<protein>
    <submittedName>
        <fullName evidence="3">Uncharacterized protein</fullName>
    </submittedName>
</protein>
<name>A0A165BNC1_EXIGL</name>
<organism evidence="3 4">
    <name type="scientific">Exidia glandulosa HHB12029</name>
    <dbReference type="NCBI Taxonomy" id="1314781"/>
    <lineage>
        <taxon>Eukaryota</taxon>
        <taxon>Fungi</taxon>
        <taxon>Dikarya</taxon>
        <taxon>Basidiomycota</taxon>
        <taxon>Agaricomycotina</taxon>
        <taxon>Agaricomycetes</taxon>
        <taxon>Auriculariales</taxon>
        <taxon>Exidiaceae</taxon>
        <taxon>Exidia</taxon>
    </lineage>
</organism>
<proteinExistence type="predicted"/>
<accession>A0A165BNC1</accession>
<evidence type="ECO:0000256" key="2">
    <source>
        <dbReference type="SAM" id="Phobius"/>
    </source>
</evidence>
<keyword evidence="2" id="KW-0812">Transmembrane</keyword>
<gene>
    <name evidence="3" type="ORF">EXIGLDRAFT_780329</name>
</gene>
<dbReference type="EMBL" id="KV426432">
    <property type="protein sequence ID" value="KZV80952.1"/>
    <property type="molecule type" value="Genomic_DNA"/>
</dbReference>
<dbReference type="AlphaFoldDB" id="A0A165BNC1"/>
<evidence type="ECO:0000313" key="4">
    <source>
        <dbReference type="Proteomes" id="UP000077266"/>
    </source>
</evidence>
<sequence length="113" mass="12529">MLNAPLTAAIAAAVLLLLVAIAMFIQPTRWGRRRRDNRVHNPQTRDPEAHALPMQPLEEIRRNAVTPRNSIDVRLILEPAAARIRADHVASKMALNTPVERDLTTTESASPPT</sequence>
<keyword evidence="2" id="KW-0472">Membrane</keyword>
<dbReference type="InParanoid" id="A0A165BNC1"/>
<feature type="transmembrane region" description="Helical" evidence="2">
    <location>
        <begin position="6"/>
        <end position="25"/>
    </location>
</feature>
<dbReference type="Proteomes" id="UP000077266">
    <property type="component" value="Unassembled WGS sequence"/>
</dbReference>
<evidence type="ECO:0000313" key="3">
    <source>
        <dbReference type="EMBL" id="KZV80952.1"/>
    </source>
</evidence>
<keyword evidence="2" id="KW-1133">Transmembrane helix</keyword>
<evidence type="ECO:0000256" key="1">
    <source>
        <dbReference type="SAM" id="MobiDB-lite"/>
    </source>
</evidence>
<reference evidence="3 4" key="1">
    <citation type="journal article" date="2016" name="Mol. Biol. Evol.">
        <title>Comparative Genomics of Early-Diverging Mushroom-Forming Fungi Provides Insights into the Origins of Lignocellulose Decay Capabilities.</title>
        <authorList>
            <person name="Nagy L.G."/>
            <person name="Riley R."/>
            <person name="Tritt A."/>
            <person name="Adam C."/>
            <person name="Daum C."/>
            <person name="Floudas D."/>
            <person name="Sun H."/>
            <person name="Yadav J.S."/>
            <person name="Pangilinan J."/>
            <person name="Larsson K.H."/>
            <person name="Matsuura K."/>
            <person name="Barry K."/>
            <person name="Labutti K."/>
            <person name="Kuo R."/>
            <person name="Ohm R.A."/>
            <person name="Bhattacharya S.S."/>
            <person name="Shirouzu T."/>
            <person name="Yoshinaga Y."/>
            <person name="Martin F.M."/>
            <person name="Grigoriev I.V."/>
            <person name="Hibbett D.S."/>
        </authorList>
    </citation>
    <scope>NUCLEOTIDE SEQUENCE [LARGE SCALE GENOMIC DNA]</scope>
    <source>
        <strain evidence="3 4">HHB12029</strain>
    </source>
</reference>
<feature type="region of interest" description="Disordered" evidence="1">
    <location>
        <begin position="33"/>
        <end position="56"/>
    </location>
</feature>
<keyword evidence="4" id="KW-1185">Reference proteome</keyword>